<dbReference type="eggNOG" id="COG1264">
    <property type="taxonomic scope" value="Bacteria"/>
</dbReference>
<dbReference type="GO" id="GO:0009401">
    <property type="term" value="P:phosphoenolpyruvate-dependent sugar phosphotransferase system"/>
    <property type="evidence" value="ECO:0007669"/>
    <property type="project" value="InterPro"/>
</dbReference>
<protein>
    <submittedName>
        <fullName evidence="1">Uncharacterized protein</fullName>
    </submittedName>
</protein>
<proteinExistence type="predicted"/>
<reference evidence="1" key="1">
    <citation type="submission" date="2009-06" db="EMBL/GenBank/DDBJ databases">
        <title>Complete sequence of Dickeya dadantii Ech703.</title>
        <authorList>
            <consortium name="US DOE Joint Genome Institute"/>
            <person name="Lucas S."/>
            <person name="Copeland A."/>
            <person name="Lapidus A."/>
            <person name="Glavina del Rio T."/>
            <person name="Dalin E."/>
            <person name="Tice H."/>
            <person name="Bruce D."/>
            <person name="Goodwin L."/>
            <person name="Pitluck S."/>
            <person name="Chertkov O."/>
            <person name="Brettin T."/>
            <person name="Detter J.C."/>
            <person name="Han C."/>
            <person name="Larimer F."/>
            <person name="Land M."/>
            <person name="Hauser L."/>
            <person name="Kyrpides N."/>
            <person name="Mikhailova N."/>
            <person name="Balakrishnan V."/>
            <person name="Glasner J."/>
            <person name="Perna N.T."/>
        </authorList>
    </citation>
    <scope>NUCLEOTIDE SEQUENCE [LARGE SCALE GENOMIC DNA]</scope>
    <source>
        <strain evidence="1">Ech703</strain>
    </source>
</reference>
<evidence type="ECO:0000313" key="2">
    <source>
        <dbReference type="Proteomes" id="UP000002734"/>
    </source>
</evidence>
<dbReference type="Gene3D" id="3.30.1360.60">
    <property type="entry name" value="Glucose permease domain IIB"/>
    <property type="match status" value="1"/>
</dbReference>
<dbReference type="HOGENOM" id="CLU_2665225_0_0_6"/>
<accession>C6C2X2</accession>
<dbReference type="KEGG" id="dda:Dd703_1435"/>
<dbReference type="InterPro" id="IPR036878">
    <property type="entry name" value="Glu_permease_IIB"/>
</dbReference>
<gene>
    <name evidence="1" type="ordered locus">Dd703_1435</name>
</gene>
<dbReference type="AlphaFoldDB" id="C6C2X2"/>
<dbReference type="STRING" id="579405.Dd703_1435"/>
<dbReference type="Proteomes" id="UP000002734">
    <property type="component" value="Chromosome"/>
</dbReference>
<keyword evidence="2" id="KW-1185">Reference proteome</keyword>
<sequence>MNDNATVKQILHYVGGRKCSSVNALRCTRLRMEFNDHSRMNEAHIRNITGVISVVENGASFKSSAVMKYSRYSLC</sequence>
<name>C6C2X2_MUSP7</name>
<evidence type="ECO:0000313" key="1">
    <source>
        <dbReference type="EMBL" id="ACS85237.1"/>
    </source>
</evidence>
<dbReference type="GO" id="GO:0008982">
    <property type="term" value="F:protein-N(PI)-phosphohistidine-sugar phosphotransferase activity"/>
    <property type="evidence" value="ECO:0007669"/>
    <property type="project" value="InterPro"/>
</dbReference>
<dbReference type="EMBL" id="CP001654">
    <property type="protein sequence ID" value="ACS85237.1"/>
    <property type="molecule type" value="Genomic_DNA"/>
</dbReference>
<organism evidence="1 2">
    <name type="scientific">Musicola paradisiaca (strain Ech703)</name>
    <name type="common">Dickeya paradisiaca</name>
    <name type="synonym">Dickeya dadantii</name>
    <dbReference type="NCBI Taxonomy" id="579405"/>
    <lineage>
        <taxon>Bacteria</taxon>
        <taxon>Pseudomonadati</taxon>
        <taxon>Pseudomonadota</taxon>
        <taxon>Gammaproteobacteria</taxon>
        <taxon>Enterobacterales</taxon>
        <taxon>Pectobacteriaceae</taxon>
        <taxon>Musicola</taxon>
    </lineage>
</organism>
<dbReference type="SUPFAM" id="SSF55604">
    <property type="entry name" value="Glucose permease domain IIB"/>
    <property type="match status" value="1"/>
</dbReference>